<dbReference type="Proteomes" id="UP000492821">
    <property type="component" value="Unassembled WGS sequence"/>
</dbReference>
<evidence type="ECO:0000313" key="7">
    <source>
        <dbReference type="WBParaSite" id="Pan_g4341.t1"/>
    </source>
</evidence>
<proteinExistence type="inferred from homology"/>
<reference evidence="7" key="2">
    <citation type="submission" date="2020-10" db="UniProtKB">
        <authorList>
            <consortium name="WormBaseParasite"/>
        </authorList>
    </citation>
    <scope>IDENTIFICATION</scope>
</reference>
<keyword evidence="4" id="KW-0808">Transferase</keyword>
<dbReference type="Pfam" id="PF00201">
    <property type="entry name" value="UDPGT"/>
    <property type="match status" value="1"/>
</dbReference>
<comment type="catalytic activity">
    <reaction evidence="5">
        <text>glucuronate acceptor + UDP-alpha-D-glucuronate = acceptor beta-D-glucuronoside + UDP + H(+)</text>
        <dbReference type="Rhea" id="RHEA:21032"/>
        <dbReference type="ChEBI" id="CHEBI:15378"/>
        <dbReference type="ChEBI" id="CHEBI:58052"/>
        <dbReference type="ChEBI" id="CHEBI:58223"/>
        <dbReference type="ChEBI" id="CHEBI:132367"/>
        <dbReference type="ChEBI" id="CHEBI:132368"/>
        <dbReference type="EC" id="2.4.1.17"/>
    </reaction>
</comment>
<protein>
    <recommendedName>
        <fullName evidence="2">glucuronosyltransferase</fullName>
        <ecNumber evidence="2">2.4.1.17</ecNumber>
    </recommendedName>
</protein>
<dbReference type="WBParaSite" id="Pan_g4341.t1">
    <property type="protein sequence ID" value="Pan_g4341.t1"/>
    <property type="gene ID" value="Pan_g4341"/>
</dbReference>
<evidence type="ECO:0000256" key="5">
    <source>
        <dbReference type="ARBA" id="ARBA00047475"/>
    </source>
</evidence>
<reference evidence="6" key="1">
    <citation type="journal article" date="2013" name="Genetics">
        <title>The draft genome and transcriptome of Panagrellus redivivus are shaped by the harsh demands of a free-living lifestyle.</title>
        <authorList>
            <person name="Srinivasan J."/>
            <person name="Dillman A.R."/>
            <person name="Macchietto M.G."/>
            <person name="Heikkinen L."/>
            <person name="Lakso M."/>
            <person name="Fracchia K.M."/>
            <person name="Antoshechkin I."/>
            <person name="Mortazavi A."/>
            <person name="Wong G."/>
            <person name="Sternberg P.W."/>
        </authorList>
    </citation>
    <scope>NUCLEOTIDE SEQUENCE [LARGE SCALE GENOMIC DNA]</scope>
    <source>
        <strain evidence="6">MT8872</strain>
    </source>
</reference>
<keyword evidence="3" id="KW-0328">Glycosyltransferase</keyword>
<dbReference type="Gene3D" id="3.40.50.2000">
    <property type="entry name" value="Glycogen Phosphorylase B"/>
    <property type="match status" value="1"/>
</dbReference>
<accession>A0A7E4VYD5</accession>
<comment type="similarity">
    <text evidence="1">Belongs to the UDP-glycosyltransferase family.</text>
</comment>
<dbReference type="PANTHER" id="PTHR48043">
    <property type="entry name" value="EG:EG0003.4 PROTEIN-RELATED"/>
    <property type="match status" value="1"/>
</dbReference>
<dbReference type="InterPro" id="IPR050271">
    <property type="entry name" value="UDP-glycosyltransferase"/>
</dbReference>
<evidence type="ECO:0000256" key="2">
    <source>
        <dbReference type="ARBA" id="ARBA00012544"/>
    </source>
</evidence>
<evidence type="ECO:0000313" key="6">
    <source>
        <dbReference type="Proteomes" id="UP000492821"/>
    </source>
</evidence>
<dbReference type="SUPFAM" id="SSF53756">
    <property type="entry name" value="UDP-Glycosyltransferase/glycogen phosphorylase"/>
    <property type="match status" value="1"/>
</dbReference>
<evidence type="ECO:0000256" key="4">
    <source>
        <dbReference type="ARBA" id="ARBA00022679"/>
    </source>
</evidence>
<keyword evidence="6" id="KW-1185">Reference proteome</keyword>
<evidence type="ECO:0000256" key="3">
    <source>
        <dbReference type="ARBA" id="ARBA00022676"/>
    </source>
</evidence>
<organism evidence="6 7">
    <name type="scientific">Panagrellus redivivus</name>
    <name type="common">Microworm</name>
    <dbReference type="NCBI Taxonomy" id="6233"/>
    <lineage>
        <taxon>Eukaryota</taxon>
        <taxon>Metazoa</taxon>
        <taxon>Ecdysozoa</taxon>
        <taxon>Nematoda</taxon>
        <taxon>Chromadorea</taxon>
        <taxon>Rhabditida</taxon>
        <taxon>Tylenchina</taxon>
        <taxon>Panagrolaimomorpha</taxon>
        <taxon>Panagrolaimoidea</taxon>
        <taxon>Panagrolaimidae</taxon>
        <taxon>Panagrellus</taxon>
    </lineage>
</organism>
<dbReference type="AlphaFoldDB" id="A0A7E4VYD5"/>
<dbReference type="InterPro" id="IPR002213">
    <property type="entry name" value="UDP_glucos_trans"/>
</dbReference>
<sequence>MMEITRHVAVFIDKWLHHRDLISHPKMLAFITHGGQNSINEAAAAGVLLLSLPVFQQPQNTKLIKYRGLRLGLDH</sequence>
<dbReference type="PANTHER" id="PTHR48043:SF145">
    <property type="entry name" value="FI06409P-RELATED"/>
    <property type="match status" value="1"/>
</dbReference>
<dbReference type="GO" id="GO:0015020">
    <property type="term" value="F:glucuronosyltransferase activity"/>
    <property type="evidence" value="ECO:0007669"/>
    <property type="project" value="UniProtKB-EC"/>
</dbReference>
<name>A0A7E4VYD5_PANRE</name>
<dbReference type="EC" id="2.4.1.17" evidence="2"/>
<evidence type="ECO:0000256" key="1">
    <source>
        <dbReference type="ARBA" id="ARBA00009995"/>
    </source>
</evidence>